<proteinExistence type="inferred from homology"/>
<dbReference type="EMBL" id="DXHL01000012">
    <property type="protein sequence ID" value="HIW10285.1"/>
    <property type="molecule type" value="Genomic_DNA"/>
</dbReference>
<feature type="non-terminal residue" evidence="10">
    <location>
        <position position="393"/>
    </location>
</feature>
<evidence type="ECO:0000256" key="5">
    <source>
        <dbReference type="ARBA" id="ARBA00023136"/>
    </source>
</evidence>
<protein>
    <submittedName>
        <fullName evidence="10">ABC transporter permease</fullName>
    </submittedName>
</protein>
<evidence type="ECO:0000256" key="7">
    <source>
        <dbReference type="SAM" id="Phobius"/>
    </source>
</evidence>
<feature type="transmembrane region" description="Helical" evidence="7">
    <location>
        <begin position="339"/>
        <end position="365"/>
    </location>
</feature>
<dbReference type="InterPro" id="IPR003838">
    <property type="entry name" value="ABC3_permease_C"/>
</dbReference>
<dbReference type="GO" id="GO:0022857">
    <property type="term" value="F:transmembrane transporter activity"/>
    <property type="evidence" value="ECO:0007669"/>
    <property type="project" value="TreeGrafter"/>
</dbReference>
<evidence type="ECO:0000256" key="4">
    <source>
        <dbReference type="ARBA" id="ARBA00022989"/>
    </source>
</evidence>
<comment type="similarity">
    <text evidence="6">Belongs to the ABC-4 integral membrane protein family.</text>
</comment>
<keyword evidence="3 7" id="KW-0812">Transmembrane</keyword>
<evidence type="ECO:0000256" key="3">
    <source>
        <dbReference type="ARBA" id="ARBA00022692"/>
    </source>
</evidence>
<evidence type="ECO:0000256" key="2">
    <source>
        <dbReference type="ARBA" id="ARBA00022475"/>
    </source>
</evidence>
<evidence type="ECO:0000256" key="6">
    <source>
        <dbReference type="ARBA" id="ARBA00038076"/>
    </source>
</evidence>
<dbReference type="AlphaFoldDB" id="A0A9D1QBF3"/>
<evidence type="ECO:0000313" key="10">
    <source>
        <dbReference type="EMBL" id="HIW10285.1"/>
    </source>
</evidence>
<keyword evidence="2" id="KW-1003">Cell membrane</keyword>
<keyword evidence="5 7" id="KW-0472">Membrane</keyword>
<feature type="domain" description="ABC3 transporter permease C-terminal" evidence="8">
    <location>
        <begin position="294"/>
        <end position="392"/>
    </location>
</feature>
<gene>
    <name evidence="10" type="ORF">H9888_02175</name>
</gene>
<feature type="transmembrane region" description="Helical" evidence="7">
    <location>
        <begin position="290"/>
        <end position="315"/>
    </location>
</feature>
<feature type="transmembrane region" description="Helical" evidence="7">
    <location>
        <begin position="26"/>
        <end position="46"/>
    </location>
</feature>
<dbReference type="Pfam" id="PF02687">
    <property type="entry name" value="FtsX"/>
    <property type="match status" value="1"/>
</dbReference>
<feature type="transmembrane region" description="Helical" evidence="7">
    <location>
        <begin position="371"/>
        <end position="392"/>
    </location>
</feature>
<comment type="caution">
    <text evidence="10">The sequence shown here is derived from an EMBL/GenBank/DDBJ whole genome shotgun (WGS) entry which is preliminary data.</text>
</comment>
<accession>A0A9D1QBF3</accession>
<evidence type="ECO:0000259" key="9">
    <source>
        <dbReference type="Pfam" id="PF12704"/>
    </source>
</evidence>
<keyword evidence="4 7" id="KW-1133">Transmembrane helix</keyword>
<sequence>MNFGTFFRENIRLSFASVLSNRLRSLLTMAIIAIGIMSLVGIVTAIESIKSSIVESFTSLGAGGFSIQSQSLQGMGWGRTRNDNFITYDEACELRDRFSIPSSVALTMSVSNGVTAQYLSEKSNPNLSLWGMDENGVRNSNLEIATGRNFSRQEVDAGRRVVIIGNGVAEILSPTAENLLGKTIQIAGGRYEVVGVLEPKGSAMGMGRNDDLRLIIPITTARAAFPQMRVSTVISIIPDDPRLLELAVSEAEGLFRIIRHLGASDKSDFAVERSDSLVNMLQENLATVTLVASLVGLITLLGAAVGLMNIMLVSVSERTREIGTRMALGAKPGMIRQQFLLESIIISQMGGVMGIILGILCGNVISFLTGGVFVVPWMWILIGVVLCLCVGVG</sequence>
<dbReference type="PANTHER" id="PTHR30572:SF4">
    <property type="entry name" value="ABC TRANSPORTER PERMEASE YTRF"/>
    <property type="match status" value="1"/>
</dbReference>
<dbReference type="Pfam" id="PF12704">
    <property type="entry name" value="MacB_PCD"/>
    <property type="match status" value="1"/>
</dbReference>
<evidence type="ECO:0000256" key="1">
    <source>
        <dbReference type="ARBA" id="ARBA00004651"/>
    </source>
</evidence>
<dbReference type="PANTHER" id="PTHR30572">
    <property type="entry name" value="MEMBRANE COMPONENT OF TRANSPORTER-RELATED"/>
    <property type="match status" value="1"/>
</dbReference>
<reference evidence="10" key="2">
    <citation type="submission" date="2021-04" db="EMBL/GenBank/DDBJ databases">
        <authorList>
            <person name="Gilroy R."/>
        </authorList>
    </citation>
    <scope>NUCLEOTIDE SEQUENCE</scope>
    <source>
        <strain evidence="10">ChiBcec15-1070</strain>
    </source>
</reference>
<reference evidence="10" key="1">
    <citation type="journal article" date="2021" name="PeerJ">
        <title>Extensive microbial diversity within the chicken gut microbiome revealed by metagenomics and culture.</title>
        <authorList>
            <person name="Gilroy R."/>
            <person name="Ravi A."/>
            <person name="Getino M."/>
            <person name="Pursley I."/>
            <person name="Horton D.L."/>
            <person name="Alikhan N.F."/>
            <person name="Baker D."/>
            <person name="Gharbi K."/>
            <person name="Hall N."/>
            <person name="Watson M."/>
            <person name="Adriaenssens E.M."/>
            <person name="Foster-Nyarko E."/>
            <person name="Jarju S."/>
            <person name="Secka A."/>
            <person name="Antonio M."/>
            <person name="Oren A."/>
            <person name="Chaudhuri R.R."/>
            <person name="La Ragione R."/>
            <person name="Hildebrand F."/>
            <person name="Pallen M.J."/>
        </authorList>
    </citation>
    <scope>NUCLEOTIDE SEQUENCE</scope>
    <source>
        <strain evidence="10">ChiBcec15-1070</strain>
    </source>
</reference>
<dbReference type="GO" id="GO:0005886">
    <property type="term" value="C:plasma membrane"/>
    <property type="evidence" value="ECO:0007669"/>
    <property type="project" value="UniProtKB-SubCell"/>
</dbReference>
<evidence type="ECO:0000259" key="8">
    <source>
        <dbReference type="Pfam" id="PF02687"/>
    </source>
</evidence>
<organism evidence="10 11">
    <name type="scientific">Candidatus Rikenella faecigallinarum</name>
    <dbReference type="NCBI Taxonomy" id="2838745"/>
    <lineage>
        <taxon>Bacteria</taxon>
        <taxon>Pseudomonadati</taxon>
        <taxon>Bacteroidota</taxon>
        <taxon>Bacteroidia</taxon>
        <taxon>Bacteroidales</taxon>
        <taxon>Rikenellaceae</taxon>
        <taxon>Rikenella</taxon>
    </lineage>
</organism>
<comment type="subcellular location">
    <subcellularLocation>
        <location evidence="1">Cell membrane</location>
        <topology evidence="1">Multi-pass membrane protein</topology>
    </subcellularLocation>
</comment>
<evidence type="ECO:0000313" key="11">
    <source>
        <dbReference type="Proteomes" id="UP000823926"/>
    </source>
</evidence>
<dbReference type="InterPro" id="IPR025857">
    <property type="entry name" value="MacB_PCD"/>
</dbReference>
<feature type="domain" description="MacB-like periplasmic core" evidence="9">
    <location>
        <begin position="25"/>
        <end position="244"/>
    </location>
</feature>
<dbReference type="Proteomes" id="UP000823926">
    <property type="component" value="Unassembled WGS sequence"/>
</dbReference>
<name>A0A9D1QBF3_9BACT</name>
<dbReference type="InterPro" id="IPR050250">
    <property type="entry name" value="Macrolide_Exporter_MacB"/>
</dbReference>